<dbReference type="InterPro" id="IPR013154">
    <property type="entry name" value="ADH-like_N"/>
</dbReference>
<dbReference type="InterPro" id="IPR011032">
    <property type="entry name" value="GroES-like_sf"/>
</dbReference>
<dbReference type="SUPFAM" id="SSF51735">
    <property type="entry name" value="NAD(P)-binding Rossmann-fold domains"/>
    <property type="match status" value="1"/>
</dbReference>
<gene>
    <name evidence="8" type="ORF">AWN90_18140</name>
</gene>
<dbReference type="OrthoDB" id="9787435at2"/>
<dbReference type="EMBL" id="LWGR01000003">
    <property type="protein sequence ID" value="KZM75318.1"/>
    <property type="molecule type" value="Genomic_DNA"/>
</dbReference>
<dbReference type="STRING" id="455432.AWN90_18140"/>
<keyword evidence="5" id="KW-0560">Oxidoreductase</keyword>
<accession>A0A164PAH5</accession>
<dbReference type="Gene3D" id="3.90.180.10">
    <property type="entry name" value="Medium-chain alcohol dehydrogenases, catalytic domain"/>
    <property type="match status" value="1"/>
</dbReference>
<evidence type="ECO:0000313" key="8">
    <source>
        <dbReference type="EMBL" id="KZM75318.1"/>
    </source>
</evidence>
<comment type="similarity">
    <text evidence="2">Belongs to the zinc-containing alcohol dehydrogenase family.</text>
</comment>
<comment type="caution">
    <text evidence="8">The sequence shown here is derived from an EMBL/GenBank/DDBJ whole genome shotgun (WGS) entry which is preliminary data.</text>
</comment>
<feature type="domain" description="Alcohol dehydrogenase-like C-terminal" evidence="6">
    <location>
        <begin position="186"/>
        <end position="312"/>
    </location>
</feature>
<comment type="cofactor">
    <cofactor evidence="1">
        <name>Zn(2+)</name>
        <dbReference type="ChEBI" id="CHEBI:29105"/>
    </cofactor>
</comment>
<keyword evidence="3" id="KW-0479">Metal-binding</keyword>
<proteinExistence type="inferred from homology"/>
<dbReference type="Pfam" id="PF00107">
    <property type="entry name" value="ADH_zinc_N"/>
    <property type="match status" value="1"/>
</dbReference>
<sequence length="355" mass="36886">MKAWQMMTPDSGLRLAEVPEPRLRGGGATLDVLAVQIPAYTDVLVAGGRGGFPTPIVLGPTGIGRVTATADDVFGVRQGDIVVATGLFRSGRTSDPEEALLGWTGIGGDGRATPVTDRMRAVWRDGMFAERAVLPERTLVALPGADAYPVERLAFLPWLGVAAEAVERAGVRAGQIVAVVGATGQLGGAAVLVALARGAAAVVAYGRNRESLDALAGLDPRVIPVPLTGNRGVDGQAIAAAGPIDAVVDALGAVPTPDPTMAGYDALRPDGTWVLVGGVRQNLPIPYGDFMHRRLTLRGSWMCRDTTLLTLWSMLRTGVLNLSPLNITTVSLDTPTTALTTAANSHSLTIVVLIP</sequence>
<evidence type="ECO:0000259" key="6">
    <source>
        <dbReference type="Pfam" id="PF00107"/>
    </source>
</evidence>
<keyword evidence="9" id="KW-1185">Reference proteome</keyword>
<dbReference type="Pfam" id="PF08240">
    <property type="entry name" value="ADH_N"/>
    <property type="match status" value="1"/>
</dbReference>
<evidence type="ECO:0000256" key="5">
    <source>
        <dbReference type="ARBA" id="ARBA00023002"/>
    </source>
</evidence>
<dbReference type="GO" id="GO:0016491">
    <property type="term" value="F:oxidoreductase activity"/>
    <property type="evidence" value="ECO:0007669"/>
    <property type="project" value="UniProtKB-KW"/>
</dbReference>
<dbReference type="Gene3D" id="3.40.50.720">
    <property type="entry name" value="NAD(P)-binding Rossmann-like Domain"/>
    <property type="match status" value="1"/>
</dbReference>
<dbReference type="InterPro" id="IPR036291">
    <property type="entry name" value="NAD(P)-bd_dom_sf"/>
</dbReference>
<dbReference type="PANTHER" id="PTHR43350:SF17">
    <property type="entry name" value="NAD-DEPENDENT ALCOHOL DEHYDROGENASE"/>
    <property type="match status" value="1"/>
</dbReference>
<evidence type="ECO:0000259" key="7">
    <source>
        <dbReference type="Pfam" id="PF08240"/>
    </source>
</evidence>
<evidence type="ECO:0000256" key="3">
    <source>
        <dbReference type="ARBA" id="ARBA00022723"/>
    </source>
</evidence>
<evidence type="ECO:0000256" key="2">
    <source>
        <dbReference type="ARBA" id="ARBA00008072"/>
    </source>
</evidence>
<dbReference type="PANTHER" id="PTHR43350">
    <property type="entry name" value="NAD-DEPENDENT ALCOHOL DEHYDROGENASE"/>
    <property type="match status" value="1"/>
</dbReference>
<name>A0A164PAH5_9NOCA</name>
<dbReference type="Proteomes" id="UP000076512">
    <property type="component" value="Unassembled WGS sequence"/>
</dbReference>
<reference evidence="8 9" key="1">
    <citation type="submission" date="2016-04" db="EMBL/GenBank/DDBJ databases">
        <authorList>
            <person name="Evans L.H."/>
            <person name="Alamgir A."/>
            <person name="Owens N."/>
            <person name="Weber N.D."/>
            <person name="Virtaneva K."/>
            <person name="Barbian K."/>
            <person name="Babar A."/>
            <person name="Rosenke K."/>
        </authorList>
    </citation>
    <scope>NUCLEOTIDE SEQUENCE [LARGE SCALE GENOMIC DNA]</scope>
    <source>
        <strain evidence="8 9">IFM 0406</strain>
    </source>
</reference>
<feature type="domain" description="Alcohol dehydrogenase-like N-terminal" evidence="7">
    <location>
        <begin position="40"/>
        <end position="143"/>
    </location>
</feature>
<organism evidence="8 9">
    <name type="scientific">Nocardia terpenica</name>
    <dbReference type="NCBI Taxonomy" id="455432"/>
    <lineage>
        <taxon>Bacteria</taxon>
        <taxon>Bacillati</taxon>
        <taxon>Actinomycetota</taxon>
        <taxon>Actinomycetes</taxon>
        <taxon>Mycobacteriales</taxon>
        <taxon>Nocardiaceae</taxon>
        <taxon>Nocardia</taxon>
    </lineage>
</organism>
<evidence type="ECO:0000256" key="1">
    <source>
        <dbReference type="ARBA" id="ARBA00001947"/>
    </source>
</evidence>
<dbReference type="SUPFAM" id="SSF50129">
    <property type="entry name" value="GroES-like"/>
    <property type="match status" value="1"/>
</dbReference>
<evidence type="ECO:0000256" key="4">
    <source>
        <dbReference type="ARBA" id="ARBA00022833"/>
    </source>
</evidence>
<dbReference type="GO" id="GO:0046872">
    <property type="term" value="F:metal ion binding"/>
    <property type="evidence" value="ECO:0007669"/>
    <property type="project" value="UniProtKB-KW"/>
</dbReference>
<dbReference type="AlphaFoldDB" id="A0A164PAH5"/>
<dbReference type="RefSeq" id="WP_067582477.1">
    <property type="nucleotide sequence ID" value="NZ_JABMCZ010000001.1"/>
</dbReference>
<evidence type="ECO:0000313" key="9">
    <source>
        <dbReference type="Proteomes" id="UP000076512"/>
    </source>
</evidence>
<protein>
    <submittedName>
        <fullName evidence="8">Uncharacterized protein</fullName>
    </submittedName>
</protein>
<keyword evidence="4" id="KW-0862">Zinc</keyword>
<dbReference type="InterPro" id="IPR013149">
    <property type="entry name" value="ADH-like_C"/>
</dbReference>